<dbReference type="SMART" id="SM00382">
    <property type="entry name" value="AAA"/>
    <property type="match status" value="1"/>
</dbReference>
<dbReference type="PROSITE" id="PS00211">
    <property type="entry name" value="ABC_TRANSPORTER_1"/>
    <property type="match status" value="1"/>
</dbReference>
<dbReference type="GO" id="GO:0005524">
    <property type="term" value="F:ATP binding"/>
    <property type="evidence" value="ECO:0007669"/>
    <property type="project" value="UniProtKB-KW"/>
</dbReference>
<dbReference type="EMBL" id="NVUS01000024">
    <property type="protein sequence ID" value="PCI98112.1"/>
    <property type="molecule type" value="Genomic_DNA"/>
</dbReference>
<dbReference type="InterPro" id="IPR027417">
    <property type="entry name" value="P-loop_NTPase"/>
</dbReference>
<accession>A0A2A4YTI1</accession>
<dbReference type="Pfam" id="PF00005">
    <property type="entry name" value="ABC_tran"/>
    <property type="match status" value="1"/>
</dbReference>
<evidence type="ECO:0000256" key="1">
    <source>
        <dbReference type="ARBA" id="ARBA00022448"/>
    </source>
</evidence>
<dbReference type="PANTHER" id="PTHR24220:SF86">
    <property type="entry name" value="ABC TRANSPORTER ABCH.1"/>
    <property type="match status" value="1"/>
</dbReference>
<proteinExistence type="predicted"/>
<dbReference type="GO" id="GO:0022857">
    <property type="term" value="F:transmembrane transporter activity"/>
    <property type="evidence" value="ECO:0007669"/>
    <property type="project" value="TreeGrafter"/>
</dbReference>
<reference evidence="5" key="2">
    <citation type="journal article" date="2018" name="ISME J.">
        <title>A dynamic microbial community with high functional redundancy inhabits the cold, oxic subseafloor aquifer.</title>
        <authorList>
            <person name="Tully B.J."/>
            <person name="Wheat C.G."/>
            <person name="Glazer B.T."/>
            <person name="Huber J.A."/>
        </authorList>
    </citation>
    <scope>NUCLEOTIDE SEQUENCE</scope>
    <source>
        <strain evidence="5">NORP83</strain>
    </source>
</reference>
<dbReference type="InterPro" id="IPR017911">
    <property type="entry name" value="MacB-like_ATP-bd"/>
</dbReference>
<keyword evidence="2" id="KW-0547">Nucleotide-binding</keyword>
<gene>
    <name evidence="5" type="ORF">COB13_14600</name>
</gene>
<evidence type="ECO:0000259" key="4">
    <source>
        <dbReference type="PROSITE" id="PS50893"/>
    </source>
</evidence>
<sequence>MSLNIGKGEYVAIVGKSGSGKSTLLNLITGIDHPTEGELKVGGTQIHKLGESSLAAWRGKNIGIIFQFFQLIPTLTIIENILLAMEFVNVIPKAQRQKRAKSLLEQVGILSHADKFPTALSGGEQQRAAIARALANKPDILVADEPTGNLDSATAASVKSIFADLVVAGTTVIIVTHEDISGTDFDQIIQLKDGEIQVKTQNVSEAV</sequence>
<dbReference type="GO" id="GO:0005886">
    <property type="term" value="C:plasma membrane"/>
    <property type="evidence" value="ECO:0007669"/>
    <property type="project" value="TreeGrafter"/>
</dbReference>
<dbReference type="Gene3D" id="3.40.50.300">
    <property type="entry name" value="P-loop containing nucleotide triphosphate hydrolases"/>
    <property type="match status" value="1"/>
</dbReference>
<dbReference type="AlphaFoldDB" id="A0A2A4YTI1"/>
<dbReference type="InterPro" id="IPR003593">
    <property type="entry name" value="AAA+_ATPase"/>
</dbReference>
<comment type="caution">
    <text evidence="5">The sequence shown here is derived from an EMBL/GenBank/DDBJ whole genome shotgun (WGS) entry which is preliminary data.</text>
</comment>
<keyword evidence="1" id="KW-0813">Transport</keyword>
<name>A0A2A4YTI1_9PROT</name>
<keyword evidence="3 5" id="KW-0067">ATP-binding</keyword>
<evidence type="ECO:0000313" key="5">
    <source>
        <dbReference type="EMBL" id="PCI98112.1"/>
    </source>
</evidence>
<dbReference type="CDD" id="cd03255">
    <property type="entry name" value="ABC_MJ0796_LolCDE_FtsE"/>
    <property type="match status" value="1"/>
</dbReference>
<evidence type="ECO:0000256" key="2">
    <source>
        <dbReference type="ARBA" id="ARBA00022741"/>
    </source>
</evidence>
<organism evidence="5">
    <name type="scientific">OCS116 cluster bacterium</name>
    <dbReference type="NCBI Taxonomy" id="2030921"/>
    <lineage>
        <taxon>Bacteria</taxon>
        <taxon>Pseudomonadati</taxon>
        <taxon>Pseudomonadota</taxon>
        <taxon>Alphaproteobacteria</taxon>
        <taxon>OCS116 cluster</taxon>
    </lineage>
</organism>
<reference key="1">
    <citation type="submission" date="2017-08" db="EMBL/GenBank/DDBJ databases">
        <title>A dynamic microbial community with high functional redundancy inhabits the cold, oxic subseafloor aquifer.</title>
        <authorList>
            <person name="Tully B.J."/>
            <person name="Wheat C.G."/>
            <person name="Glazer B.T."/>
            <person name="Huber J.A."/>
        </authorList>
    </citation>
    <scope>NUCLEOTIDE SEQUENCE [LARGE SCALE GENOMIC DNA]</scope>
</reference>
<dbReference type="InterPro" id="IPR017871">
    <property type="entry name" value="ABC_transporter-like_CS"/>
</dbReference>
<dbReference type="InterPro" id="IPR003439">
    <property type="entry name" value="ABC_transporter-like_ATP-bd"/>
</dbReference>
<dbReference type="InterPro" id="IPR015854">
    <property type="entry name" value="ABC_transpr_LolD-like"/>
</dbReference>
<protein>
    <submittedName>
        <fullName evidence="5">ABC transporter ATP-binding protein</fullName>
    </submittedName>
</protein>
<dbReference type="PANTHER" id="PTHR24220">
    <property type="entry name" value="IMPORT ATP-BINDING PROTEIN"/>
    <property type="match status" value="1"/>
</dbReference>
<feature type="domain" description="ABC transporter" evidence="4">
    <location>
        <begin position="1"/>
        <end position="206"/>
    </location>
</feature>
<evidence type="ECO:0000256" key="3">
    <source>
        <dbReference type="ARBA" id="ARBA00022840"/>
    </source>
</evidence>
<dbReference type="GO" id="GO:0016887">
    <property type="term" value="F:ATP hydrolysis activity"/>
    <property type="evidence" value="ECO:0007669"/>
    <property type="project" value="InterPro"/>
</dbReference>
<dbReference type="SUPFAM" id="SSF52540">
    <property type="entry name" value="P-loop containing nucleoside triphosphate hydrolases"/>
    <property type="match status" value="1"/>
</dbReference>
<dbReference type="PROSITE" id="PS50893">
    <property type="entry name" value="ABC_TRANSPORTER_2"/>
    <property type="match status" value="1"/>
</dbReference>